<feature type="non-terminal residue" evidence="3">
    <location>
        <position position="1"/>
    </location>
</feature>
<organism evidence="3 4">
    <name type="scientific">Trachymyrmex septentrionalis</name>
    <dbReference type="NCBI Taxonomy" id="34720"/>
    <lineage>
        <taxon>Eukaryota</taxon>
        <taxon>Metazoa</taxon>
        <taxon>Ecdysozoa</taxon>
        <taxon>Arthropoda</taxon>
        <taxon>Hexapoda</taxon>
        <taxon>Insecta</taxon>
        <taxon>Pterygota</taxon>
        <taxon>Neoptera</taxon>
        <taxon>Endopterygota</taxon>
        <taxon>Hymenoptera</taxon>
        <taxon>Apocrita</taxon>
        <taxon>Aculeata</taxon>
        <taxon>Formicoidea</taxon>
        <taxon>Formicidae</taxon>
        <taxon>Myrmicinae</taxon>
        <taxon>Trachymyrmex</taxon>
    </lineage>
</organism>
<dbReference type="Proteomes" id="UP000078541">
    <property type="component" value="Unassembled WGS sequence"/>
</dbReference>
<dbReference type="EMBL" id="KQ981276">
    <property type="protein sequence ID" value="KYN43547.1"/>
    <property type="molecule type" value="Genomic_DNA"/>
</dbReference>
<protein>
    <submittedName>
        <fullName evidence="3">Uncharacterized protein</fullName>
    </submittedName>
</protein>
<feature type="region of interest" description="Disordered" evidence="2">
    <location>
        <begin position="47"/>
        <end position="84"/>
    </location>
</feature>
<keyword evidence="4" id="KW-1185">Reference proteome</keyword>
<gene>
    <name evidence="3" type="ORF">ALC56_01808</name>
</gene>
<evidence type="ECO:0000313" key="3">
    <source>
        <dbReference type="EMBL" id="KYN43547.1"/>
    </source>
</evidence>
<keyword evidence="1" id="KW-0175">Coiled coil</keyword>
<feature type="compositionally biased region" description="Low complexity" evidence="2">
    <location>
        <begin position="56"/>
        <end position="76"/>
    </location>
</feature>
<name>A0A195FTB5_9HYME</name>
<feature type="coiled-coil region" evidence="1">
    <location>
        <begin position="91"/>
        <end position="118"/>
    </location>
</feature>
<evidence type="ECO:0000313" key="4">
    <source>
        <dbReference type="Proteomes" id="UP000078541"/>
    </source>
</evidence>
<dbReference type="AlphaFoldDB" id="A0A195FTB5"/>
<accession>A0A195FTB5</accession>
<evidence type="ECO:0000256" key="1">
    <source>
        <dbReference type="SAM" id="Coils"/>
    </source>
</evidence>
<sequence length="147" mass="17020">IMEIDKEVRKYKDVIQVMGMKSLEIQKQIYSLYIKTNALQNQIEALESKNEDHSSQSDSSELSTKSSNVLESSSNESSDESKMCHNDKSIYAAMKEEIRLLEQDLKSKNEMIVMLELQIHTKLLFDEKLKNLHDRLMAHKKVTSLIL</sequence>
<evidence type="ECO:0000256" key="2">
    <source>
        <dbReference type="SAM" id="MobiDB-lite"/>
    </source>
</evidence>
<reference evidence="3 4" key="1">
    <citation type="submission" date="2016-03" db="EMBL/GenBank/DDBJ databases">
        <title>Trachymyrmex septentrionalis WGS genome.</title>
        <authorList>
            <person name="Nygaard S."/>
            <person name="Hu H."/>
            <person name="Boomsma J."/>
            <person name="Zhang G."/>
        </authorList>
    </citation>
    <scope>NUCLEOTIDE SEQUENCE [LARGE SCALE GENOMIC DNA]</scope>
    <source>
        <strain evidence="3">Tsep2-gDNA-1</strain>
        <tissue evidence="3">Whole body</tissue>
    </source>
</reference>
<proteinExistence type="predicted"/>